<feature type="compositionally biased region" description="Polar residues" evidence="1">
    <location>
        <begin position="145"/>
        <end position="168"/>
    </location>
</feature>
<keyword evidence="4" id="KW-1185">Reference proteome</keyword>
<evidence type="ECO:0000259" key="2">
    <source>
        <dbReference type="Pfam" id="PF14475"/>
    </source>
</evidence>
<protein>
    <recommendedName>
        <fullName evidence="2">Mso1 N-terminal domain-containing protein</fullName>
    </recommendedName>
</protein>
<feature type="region of interest" description="Disordered" evidence="1">
    <location>
        <begin position="61"/>
        <end position="248"/>
    </location>
</feature>
<feature type="compositionally biased region" description="Low complexity" evidence="1">
    <location>
        <begin position="239"/>
        <end position="248"/>
    </location>
</feature>
<feature type="compositionally biased region" description="Polar residues" evidence="1">
    <location>
        <begin position="186"/>
        <end position="197"/>
    </location>
</feature>
<sequence length="248" mass="27090">MPPNPPMSYNESTGLWTKIKSSTKGIHSSFSNLSLIGEQDGSSEDSTLVSKALLRYYQEKNQPVPDWLGVRSEPQQHKSHTGLSSQPAPQPQIDRRPSHSLQDIYNKSSQARQTQPYQPRVNRTPSSRFQQPARAEPAPGLYDQSGPQNAQQSLGGAQNVSNGAQNTYSQSPVSQPRPPSSHSQPNLPTQSAYSRSNAPAPYSQPVPTNSYSSRVNNLSQVGSPQASLAPQSQPGQPPRARANWARRN</sequence>
<reference evidence="4" key="1">
    <citation type="submission" date="2016-05" db="EMBL/GenBank/DDBJ databases">
        <title>Comparative genomics of biotechnologically important yeasts.</title>
        <authorList>
            <consortium name="DOE Joint Genome Institute"/>
            <person name="Riley R."/>
            <person name="Haridas S."/>
            <person name="Wolfe K.H."/>
            <person name="Lopes M.R."/>
            <person name="Hittinger C.T."/>
            <person name="Goker M."/>
            <person name="Salamov A."/>
            <person name="Wisecaver J."/>
            <person name="Long T.M."/>
            <person name="Aerts A.L."/>
            <person name="Barry K."/>
            <person name="Choi C."/>
            <person name="Clum A."/>
            <person name="Coughlan A.Y."/>
            <person name="Deshpande S."/>
            <person name="Douglass A.P."/>
            <person name="Hanson S.J."/>
            <person name="Klenk H.-P."/>
            <person name="Labutti K."/>
            <person name="Lapidus A."/>
            <person name="Lindquist E."/>
            <person name="Lipzen A."/>
            <person name="Meier-Kolthoff J.P."/>
            <person name="Ohm R.A."/>
            <person name="Otillar R.P."/>
            <person name="Pangilinan J."/>
            <person name="Peng Y."/>
            <person name="Rokas A."/>
            <person name="Rosa C.A."/>
            <person name="Scheuner C."/>
            <person name="Sibirny A.A."/>
            <person name="Slot J.C."/>
            <person name="Stielow J.B."/>
            <person name="Sun H."/>
            <person name="Kurtzman C.P."/>
            <person name="Blackwell M."/>
            <person name="Grigoriev I.V."/>
            <person name="Jeffries T.W."/>
        </authorList>
    </citation>
    <scope>NUCLEOTIDE SEQUENCE [LARGE SCALE GENOMIC DNA]</scope>
    <source>
        <strain evidence="4">NRRL Y-12698</strain>
    </source>
</reference>
<dbReference type="EMBL" id="KV454427">
    <property type="protein sequence ID" value="ODQ82070.1"/>
    <property type="molecule type" value="Genomic_DNA"/>
</dbReference>
<organism evidence="3 4">
    <name type="scientific">Babjeviella inositovora NRRL Y-12698</name>
    <dbReference type="NCBI Taxonomy" id="984486"/>
    <lineage>
        <taxon>Eukaryota</taxon>
        <taxon>Fungi</taxon>
        <taxon>Dikarya</taxon>
        <taxon>Ascomycota</taxon>
        <taxon>Saccharomycotina</taxon>
        <taxon>Pichiomycetes</taxon>
        <taxon>Serinales incertae sedis</taxon>
        <taxon>Babjeviella</taxon>
    </lineage>
</organism>
<feature type="compositionally biased region" description="Polar residues" evidence="1">
    <location>
        <begin position="205"/>
        <end position="234"/>
    </location>
</feature>
<dbReference type="OrthoDB" id="4094515at2759"/>
<gene>
    <name evidence="3" type="ORF">BABINDRAFT_12119</name>
</gene>
<dbReference type="RefSeq" id="XP_018987398.1">
    <property type="nucleotide sequence ID" value="XM_019126939.1"/>
</dbReference>
<feature type="compositionally biased region" description="Low complexity" evidence="1">
    <location>
        <begin position="169"/>
        <end position="185"/>
    </location>
</feature>
<dbReference type="InterPro" id="IPR028095">
    <property type="entry name" value="Mso1_N_dom"/>
</dbReference>
<dbReference type="Pfam" id="PF14475">
    <property type="entry name" value="Mso1_Sec1_bdg"/>
    <property type="match status" value="1"/>
</dbReference>
<feature type="compositionally biased region" description="Polar residues" evidence="1">
    <location>
        <begin position="99"/>
        <end position="130"/>
    </location>
</feature>
<dbReference type="AlphaFoldDB" id="A0A1E3QWP7"/>
<dbReference type="STRING" id="984486.A0A1E3QWP7"/>
<name>A0A1E3QWP7_9ASCO</name>
<accession>A0A1E3QWP7</accession>
<evidence type="ECO:0000313" key="3">
    <source>
        <dbReference type="EMBL" id="ODQ82070.1"/>
    </source>
</evidence>
<dbReference type="GeneID" id="30144793"/>
<evidence type="ECO:0000256" key="1">
    <source>
        <dbReference type="SAM" id="MobiDB-lite"/>
    </source>
</evidence>
<feature type="domain" description="Mso1 N-terminal" evidence="2">
    <location>
        <begin position="29"/>
        <end position="68"/>
    </location>
</feature>
<evidence type="ECO:0000313" key="4">
    <source>
        <dbReference type="Proteomes" id="UP000094336"/>
    </source>
</evidence>
<dbReference type="Proteomes" id="UP000094336">
    <property type="component" value="Unassembled WGS sequence"/>
</dbReference>
<proteinExistence type="predicted"/>